<gene>
    <name evidence="1" type="ORF">LEP1GSC178_0805</name>
</gene>
<organism evidence="1 2">
    <name type="scientific">Leptospira licerasiae str. MMD4847</name>
    <dbReference type="NCBI Taxonomy" id="1049971"/>
    <lineage>
        <taxon>Bacteria</taxon>
        <taxon>Pseudomonadati</taxon>
        <taxon>Spirochaetota</taxon>
        <taxon>Spirochaetia</taxon>
        <taxon>Leptospirales</taxon>
        <taxon>Leptospiraceae</taxon>
        <taxon>Leptospira</taxon>
    </lineage>
</organism>
<comment type="caution">
    <text evidence="1">The sequence shown here is derived from an EMBL/GenBank/DDBJ whole genome shotgun (WGS) entry which is preliminary data.</text>
</comment>
<keyword evidence="2" id="KW-1185">Reference proteome</keyword>
<evidence type="ECO:0000313" key="1">
    <source>
        <dbReference type="EMBL" id="EJZ41152.1"/>
    </source>
</evidence>
<name>A0ABN0H6R0_9LEPT</name>
<evidence type="ECO:0000313" key="2">
    <source>
        <dbReference type="Proteomes" id="UP000018720"/>
    </source>
</evidence>
<sequence>MKWLHRVDENDYTRIPYRKEMFYSFLRYDLKIPGLQNRQTVQVSVYLVFLLIEEIRQQHITGSEIDPALEVVFVEDAYLGKK</sequence>
<proteinExistence type="predicted"/>
<dbReference type="EMBL" id="AHOM02000010">
    <property type="protein sequence ID" value="EJZ41152.1"/>
    <property type="molecule type" value="Genomic_DNA"/>
</dbReference>
<reference evidence="1 2" key="1">
    <citation type="submission" date="2012-08" db="EMBL/GenBank/DDBJ databases">
        <authorList>
            <person name="Harkins D.M."/>
            <person name="Durkin A.S."/>
            <person name="Selengut J.D."/>
            <person name="Sanka R."/>
            <person name="DePew J."/>
            <person name="Purushe J."/>
            <person name="Matthias M.A."/>
            <person name="Vinetz J.M."/>
            <person name="Sutton G.G."/>
            <person name="Nelson W.C."/>
            <person name="Fouts D.E."/>
        </authorList>
    </citation>
    <scope>NUCLEOTIDE SEQUENCE [LARGE SCALE GENOMIC DNA]</scope>
    <source>
        <strain evidence="1 2">MMD4847</strain>
    </source>
</reference>
<accession>A0ABN0H6R0</accession>
<dbReference type="Proteomes" id="UP000018720">
    <property type="component" value="Unassembled WGS sequence"/>
</dbReference>
<protein>
    <submittedName>
        <fullName evidence="1">Uncharacterized protein</fullName>
    </submittedName>
</protein>